<evidence type="ECO:0000313" key="1">
    <source>
        <dbReference type="EMBL" id="EJW02074.1"/>
    </source>
</evidence>
<organism evidence="1 2">
    <name type="scientific">Edhazardia aedis (strain USNM 41457)</name>
    <name type="common">Microsporidian parasite</name>
    <dbReference type="NCBI Taxonomy" id="1003232"/>
    <lineage>
        <taxon>Eukaryota</taxon>
        <taxon>Fungi</taxon>
        <taxon>Fungi incertae sedis</taxon>
        <taxon>Microsporidia</taxon>
        <taxon>Edhazardia</taxon>
    </lineage>
</organism>
<protein>
    <submittedName>
        <fullName evidence="1">Uncharacterized protein</fullName>
    </submittedName>
</protein>
<proteinExistence type="predicted"/>
<sequence>MKYFINNSASLRDRILFLESHFSKIQLSPTLITTNKCLIPMPPFTNATFCATSKAILQIIQSKEFEIENNCLKYKIITDKGICIQKSVELDQDTVKPFMVDDYAKFELEEEVAKYLSKIKDFKYMKFSSENENYNDSILENNKENTNGKKCFSCAFATIKFDETVGITIYFPCDIKFKPFKLRCKDLWFLNDHYHKVVICVSNFAVYFCLYDNDIVTIFQVEIVF</sequence>
<accession>J9D3F6</accession>
<dbReference type="EMBL" id="AFBI03000091">
    <property type="protein sequence ID" value="EJW02074.1"/>
    <property type="molecule type" value="Genomic_DNA"/>
</dbReference>
<dbReference type="Proteomes" id="UP000003163">
    <property type="component" value="Unassembled WGS sequence"/>
</dbReference>
<dbReference type="VEuPathDB" id="MicrosporidiaDB:EDEG_03476"/>
<reference evidence="1 2" key="1">
    <citation type="submission" date="2011-08" db="EMBL/GenBank/DDBJ databases">
        <authorList>
            <person name="Liu Z.J."/>
            <person name="Shi F.L."/>
            <person name="Lu J.Q."/>
            <person name="Li M."/>
            <person name="Wang Z.L."/>
        </authorList>
    </citation>
    <scope>NUCLEOTIDE SEQUENCE [LARGE SCALE GENOMIC DNA]</scope>
    <source>
        <strain evidence="1 2">USNM 41457</strain>
    </source>
</reference>
<reference evidence="2" key="2">
    <citation type="submission" date="2015-07" db="EMBL/GenBank/DDBJ databases">
        <title>Contrasting host-pathogen interactions and genome evolution in two generalist and specialist microsporidian pathogens of mosquitoes.</title>
        <authorList>
            <consortium name="The Broad Institute Genomics Platform"/>
            <consortium name="The Broad Institute Genome Sequencing Center for Infectious Disease"/>
            <person name="Cuomo C.A."/>
            <person name="Sanscrainte N.D."/>
            <person name="Goldberg J.M."/>
            <person name="Heiman D."/>
            <person name="Young S."/>
            <person name="Zeng Q."/>
            <person name="Becnel J.J."/>
            <person name="Birren B.W."/>
        </authorList>
    </citation>
    <scope>NUCLEOTIDE SEQUENCE [LARGE SCALE GENOMIC DNA]</scope>
    <source>
        <strain evidence="2">USNM 41457</strain>
    </source>
</reference>
<dbReference type="AlphaFoldDB" id="J9D3F6"/>
<keyword evidence="2" id="KW-1185">Reference proteome</keyword>
<gene>
    <name evidence="1" type="ORF">EDEG_03476</name>
</gene>
<comment type="caution">
    <text evidence="1">The sequence shown here is derived from an EMBL/GenBank/DDBJ whole genome shotgun (WGS) entry which is preliminary data.</text>
</comment>
<name>J9D3F6_EDHAE</name>
<dbReference type="HOGENOM" id="CLU_1229915_0_0_1"/>
<evidence type="ECO:0000313" key="2">
    <source>
        <dbReference type="Proteomes" id="UP000003163"/>
    </source>
</evidence>
<dbReference type="InParanoid" id="J9D3F6"/>